<sequence>MAKASPLGNLAKLPYEIRLVLWDYVLCLELHQESPIEQLGILRTSREIHDDIISRLYNTIDIHISPVLNEPTAIFPRMRNAASQPAVFYRGHKFSNLPYDEINLAIHLYAPDPRDPGQLLLLYERAFELMRTTLRGVCSFQHVDICYHKNNNVDWQTDGTAHETVKYPVRHGRLDQNIVLIPFLRLQEVNNLEIIPSGPRMKRAVSQGFIKYACEFINQNGDELYLSGENISFPDDPKYATITPMFRHVRELADDMEFFLDTQLDYLPGYTADILRLRRLMDWFCRSPTDYSPYAKWFLYILRFRPTCAKTHDPGLFKLLNRYKAVITTFALLKPPGSRFDYVNLETWKKIWHEAYPKGYPPLPPAESTRKKNVLFACESYKMATHPPFDAFFVAFMRWRFRRWPSKYRRPPLYNWGLTIERRWCEDCDYVGFEYGCCLSGMSPSTPRKSLPPIFVNKDGNPSRSSVPPGSPLSPACSGSAPLTGANKIKLEYDKVSHLQFYAAYGDYAGCVFNHLKKVAKEDVGTSLPEKVGLLRQKLLCDSDVTSVKEGPVANTVRECIRILQERKFDINLQMACLAIDIYAKRNEFCHAEVGRVNAAKDHSRWTGLIKTDIDNLPGTLPDSYVTYGAKEREKTSTRDRAWAHLQRHRKPERAEPYLYGLAEDQQRRAFDLGDFGERAYAIARTNADWKPKTVYPIPGTGDRKRPISDPTAYISKRQRVIGSLSSEGCHSEIVDNTRACDPTHSQADVESFRASWRVNEKMEALRKLNAGKACVAWKSMEAVVDAALAAMGAGEVVEEEVRKKEREKEDKAREEVDKARKESRGL</sequence>
<name>A0A1L9RT90_ASPWE</name>
<gene>
    <name evidence="2" type="ORF">ASPWEDRAFT_734279</name>
</gene>
<dbReference type="EMBL" id="KV878210">
    <property type="protein sequence ID" value="OJJ38140.1"/>
    <property type="molecule type" value="Genomic_DNA"/>
</dbReference>
<dbReference type="GeneID" id="63755179"/>
<evidence type="ECO:0000313" key="2">
    <source>
        <dbReference type="EMBL" id="OJJ38140.1"/>
    </source>
</evidence>
<proteinExistence type="predicted"/>
<accession>A0A1L9RT90</accession>
<protein>
    <submittedName>
        <fullName evidence="2">Uncharacterized protein</fullName>
    </submittedName>
</protein>
<dbReference type="RefSeq" id="XP_040691816.1">
    <property type="nucleotide sequence ID" value="XM_040839331.1"/>
</dbReference>
<organism evidence="2 3">
    <name type="scientific">Aspergillus wentii DTO 134E9</name>
    <dbReference type="NCBI Taxonomy" id="1073089"/>
    <lineage>
        <taxon>Eukaryota</taxon>
        <taxon>Fungi</taxon>
        <taxon>Dikarya</taxon>
        <taxon>Ascomycota</taxon>
        <taxon>Pezizomycotina</taxon>
        <taxon>Eurotiomycetes</taxon>
        <taxon>Eurotiomycetidae</taxon>
        <taxon>Eurotiales</taxon>
        <taxon>Aspergillaceae</taxon>
        <taxon>Aspergillus</taxon>
        <taxon>Aspergillus subgen. Cremei</taxon>
    </lineage>
</organism>
<feature type="region of interest" description="Disordered" evidence="1">
    <location>
        <begin position="796"/>
        <end position="827"/>
    </location>
</feature>
<keyword evidence="3" id="KW-1185">Reference proteome</keyword>
<dbReference type="AlphaFoldDB" id="A0A1L9RT90"/>
<dbReference type="Proteomes" id="UP000184383">
    <property type="component" value="Unassembled WGS sequence"/>
</dbReference>
<reference evidence="3" key="1">
    <citation type="journal article" date="2017" name="Genome Biol.">
        <title>Comparative genomics reveals high biological diversity and specific adaptations in the industrially and medically important fungal genus Aspergillus.</title>
        <authorList>
            <person name="de Vries R.P."/>
            <person name="Riley R."/>
            <person name="Wiebenga A."/>
            <person name="Aguilar-Osorio G."/>
            <person name="Amillis S."/>
            <person name="Uchima C.A."/>
            <person name="Anderluh G."/>
            <person name="Asadollahi M."/>
            <person name="Askin M."/>
            <person name="Barry K."/>
            <person name="Battaglia E."/>
            <person name="Bayram O."/>
            <person name="Benocci T."/>
            <person name="Braus-Stromeyer S.A."/>
            <person name="Caldana C."/>
            <person name="Canovas D."/>
            <person name="Cerqueira G.C."/>
            <person name="Chen F."/>
            <person name="Chen W."/>
            <person name="Choi C."/>
            <person name="Clum A."/>
            <person name="Dos Santos R.A."/>
            <person name="Damasio A.R."/>
            <person name="Diallinas G."/>
            <person name="Emri T."/>
            <person name="Fekete E."/>
            <person name="Flipphi M."/>
            <person name="Freyberg S."/>
            <person name="Gallo A."/>
            <person name="Gournas C."/>
            <person name="Habgood R."/>
            <person name="Hainaut M."/>
            <person name="Harispe M.L."/>
            <person name="Henrissat B."/>
            <person name="Hilden K.S."/>
            <person name="Hope R."/>
            <person name="Hossain A."/>
            <person name="Karabika E."/>
            <person name="Karaffa L."/>
            <person name="Karanyi Z."/>
            <person name="Krasevec N."/>
            <person name="Kuo A."/>
            <person name="Kusch H."/>
            <person name="LaButti K."/>
            <person name="Lagendijk E.L."/>
            <person name="Lapidus A."/>
            <person name="Levasseur A."/>
            <person name="Lindquist E."/>
            <person name="Lipzen A."/>
            <person name="Logrieco A.F."/>
            <person name="MacCabe A."/>
            <person name="Maekelae M.R."/>
            <person name="Malavazi I."/>
            <person name="Melin P."/>
            <person name="Meyer V."/>
            <person name="Mielnichuk N."/>
            <person name="Miskei M."/>
            <person name="Molnar A.P."/>
            <person name="Mule G."/>
            <person name="Ngan C.Y."/>
            <person name="Orejas M."/>
            <person name="Orosz E."/>
            <person name="Ouedraogo J.P."/>
            <person name="Overkamp K.M."/>
            <person name="Park H.-S."/>
            <person name="Perrone G."/>
            <person name="Piumi F."/>
            <person name="Punt P.J."/>
            <person name="Ram A.F."/>
            <person name="Ramon A."/>
            <person name="Rauscher S."/>
            <person name="Record E."/>
            <person name="Riano-Pachon D.M."/>
            <person name="Robert V."/>
            <person name="Roehrig J."/>
            <person name="Ruller R."/>
            <person name="Salamov A."/>
            <person name="Salih N.S."/>
            <person name="Samson R.A."/>
            <person name="Sandor E."/>
            <person name="Sanguinetti M."/>
            <person name="Schuetze T."/>
            <person name="Sepcic K."/>
            <person name="Shelest E."/>
            <person name="Sherlock G."/>
            <person name="Sophianopoulou V."/>
            <person name="Squina F.M."/>
            <person name="Sun H."/>
            <person name="Susca A."/>
            <person name="Todd R.B."/>
            <person name="Tsang A."/>
            <person name="Unkles S.E."/>
            <person name="van de Wiele N."/>
            <person name="van Rossen-Uffink D."/>
            <person name="Oliveira J.V."/>
            <person name="Vesth T.C."/>
            <person name="Visser J."/>
            <person name="Yu J.-H."/>
            <person name="Zhou M."/>
            <person name="Andersen M.R."/>
            <person name="Archer D.B."/>
            <person name="Baker S.E."/>
            <person name="Benoit I."/>
            <person name="Brakhage A.A."/>
            <person name="Braus G.H."/>
            <person name="Fischer R."/>
            <person name="Frisvad J.C."/>
            <person name="Goldman G.H."/>
            <person name="Houbraken J."/>
            <person name="Oakley B."/>
            <person name="Pocsi I."/>
            <person name="Scazzocchio C."/>
            <person name="Seiboth B."/>
            <person name="vanKuyk P.A."/>
            <person name="Wortman J."/>
            <person name="Dyer P.S."/>
            <person name="Grigoriev I.V."/>
        </authorList>
    </citation>
    <scope>NUCLEOTIDE SEQUENCE [LARGE SCALE GENOMIC DNA]</scope>
    <source>
        <strain evidence="3">DTO 134E9</strain>
    </source>
</reference>
<dbReference type="STRING" id="1073089.A0A1L9RT90"/>
<dbReference type="OrthoDB" id="3940621at2759"/>
<feature type="region of interest" description="Disordered" evidence="1">
    <location>
        <begin position="454"/>
        <end position="479"/>
    </location>
</feature>
<dbReference type="VEuPathDB" id="FungiDB:ASPWEDRAFT_734279"/>
<evidence type="ECO:0000256" key="1">
    <source>
        <dbReference type="SAM" id="MobiDB-lite"/>
    </source>
</evidence>
<evidence type="ECO:0000313" key="3">
    <source>
        <dbReference type="Proteomes" id="UP000184383"/>
    </source>
</evidence>
<feature type="compositionally biased region" description="Basic and acidic residues" evidence="1">
    <location>
        <begin position="800"/>
        <end position="827"/>
    </location>
</feature>